<dbReference type="EMBL" id="FNVU01000019">
    <property type="protein sequence ID" value="SEG88577.1"/>
    <property type="molecule type" value="Genomic_DNA"/>
</dbReference>
<evidence type="ECO:0000313" key="2">
    <source>
        <dbReference type="Proteomes" id="UP000236754"/>
    </source>
</evidence>
<evidence type="ECO:0000313" key="1">
    <source>
        <dbReference type="EMBL" id="SEG88577.1"/>
    </source>
</evidence>
<keyword evidence="2" id="KW-1185">Reference proteome</keyword>
<sequence length="42" mass="4560">MIGGRFGQQCGHPRMTKVTRERCNHVAHATLFRVHAADAGAA</sequence>
<reference evidence="1 2" key="1">
    <citation type="submission" date="2016-10" db="EMBL/GenBank/DDBJ databases">
        <authorList>
            <person name="de Groot N.N."/>
        </authorList>
    </citation>
    <scope>NUCLEOTIDE SEQUENCE [LARGE SCALE GENOMIC DNA]</scope>
    <source>
        <strain evidence="1 2">CGMCC 4.2023</strain>
    </source>
</reference>
<accession>A0A1H6DTA6</accession>
<protein>
    <submittedName>
        <fullName evidence="1">Uncharacterized protein</fullName>
    </submittedName>
</protein>
<gene>
    <name evidence="1" type="ORF">SAMN05216223_11996</name>
</gene>
<organism evidence="1 2">
    <name type="scientific">Actinacidiphila yanglinensis</name>
    <dbReference type="NCBI Taxonomy" id="310779"/>
    <lineage>
        <taxon>Bacteria</taxon>
        <taxon>Bacillati</taxon>
        <taxon>Actinomycetota</taxon>
        <taxon>Actinomycetes</taxon>
        <taxon>Kitasatosporales</taxon>
        <taxon>Streptomycetaceae</taxon>
        <taxon>Actinacidiphila</taxon>
    </lineage>
</organism>
<dbReference type="AlphaFoldDB" id="A0A1H6DTA6"/>
<dbReference type="Proteomes" id="UP000236754">
    <property type="component" value="Unassembled WGS sequence"/>
</dbReference>
<name>A0A1H6DTA6_9ACTN</name>
<proteinExistence type="predicted"/>